<evidence type="ECO:0000313" key="8">
    <source>
        <dbReference type="Proteomes" id="UP000245946"/>
    </source>
</evidence>
<evidence type="ECO:0000256" key="3">
    <source>
        <dbReference type="ARBA" id="ARBA00022483"/>
    </source>
</evidence>
<accession>A0A316Z471</accession>
<dbReference type="Pfam" id="PF15469">
    <property type="entry name" value="Sec5"/>
    <property type="match status" value="1"/>
</dbReference>
<feature type="region of interest" description="Disordered" evidence="5">
    <location>
        <begin position="862"/>
        <end position="899"/>
    </location>
</feature>
<evidence type="ECO:0000313" key="7">
    <source>
        <dbReference type="EMBL" id="PWN94995.1"/>
    </source>
</evidence>
<organism evidence="7 8">
    <name type="scientific">Tilletiopsis washingtonensis</name>
    <dbReference type="NCBI Taxonomy" id="58919"/>
    <lineage>
        <taxon>Eukaryota</taxon>
        <taxon>Fungi</taxon>
        <taxon>Dikarya</taxon>
        <taxon>Basidiomycota</taxon>
        <taxon>Ustilaginomycotina</taxon>
        <taxon>Exobasidiomycetes</taxon>
        <taxon>Entylomatales</taxon>
        <taxon>Entylomatales incertae sedis</taxon>
        <taxon>Tilletiopsis</taxon>
    </lineage>
</organism>
<dbReference type="OrthoDB" id="26242at2759"/>
<reference evidence="7 8" key="1">
    <citation type="journal article" date="2018" name="Mol. Biol. Evol.">
        <title>Broad Genomic Sampling Reveals a Smut Pathogenic Ancestry of the Fungal Clade Ustilaginomycotina.</title>
        <authorList>
            <person name="Kijpornyongpan T."/>
            <person name="Mondo S.J."/>
            <person name="Barry K."/>
            <person name="Sandor L."/>
            <person name="Lee J."/>
            <person name="Lipzen A."/>
            <person name="Pangilinan J."/>
            <person name="LaButti K."/>
            <person name="Hainaut M."/>
            <person name="Henrissat B."/>
            <person name="Grigoriev I.V."/>
            <person name="Spatafora J.W."/>
            <person name="Aime M.C."/>
        </authorList>
    </citation>
    <scope>NUCLEOTIDE SEQUENCE [LARGE SCALE GENOMIC DNA]</scope>
    <source>
        <strain evidence="7 8">MCA 4186</strain>
    </source>
</reference>
<dbReference type="STRING" id="58919.A0A316Z471"/>
<dbReference type="PANTHER" id="PTHR13043:SF1">
    <property type="entry name" value="EXOCYST COMPLEX COMPONENT 2"/>
    <property type="match status" value="1"/>
</dbReference>
<protein>
    <recommendedName>
        <fullName evidence="4">Exocyst complex component SEC5</fullName>
    </recommendedName>
</protein>
<dbReference type="InterPro" id="IPR029175">
    <property type="entry name" value="EXOC2/Sec5"/>
</dbReference>
<dbReference type="GO" id="GO:0006887">
    <property type="term" value="P:exocytosis"/>
    <property type="evidence" value="ECO:0007669"/>
    <property type="project" value="UniProtKB-KW"/>
</dbReference>
<feature type="compositionally biased region" description="Basic and acidic residues" evidence="5">
    <location>
        <begin position="862"/>
        <end position="875"/>
    </location>
</feature>
<dbReference type="GO" id="GO:0006893">
    <property type="term" value="P:Golgi to plasma membrane transport"/>
    <property type="evidence" value="ECO:0007669"/>
    <property type="project" value="UniProtKB-UniRule"/>
</dbReference>
<gene>
    <name evidence="7" type="ORF">FA09DRAFT_332417</name>
</gene>
<dbReference type="GO" id="GO:0015031">
    <property type="term" value="P:protein transport"/>
    <property type="evidence" value="ECO:0007669"/>
    <property type="project" value="UniProtKB-KW"/>
</dbReference>
<evidence type="ECO:0000259" key="6">
    <source>
        <dbReference type="Pfam" id="PF15469"/>
    </source>
</evidence>
<sequence>MALETDEAELLKLYSLDTLTPTRWASSAASASGAPLALLPDEPDALGLRGPHVEATSRALAPDVRAQVLLASKAFDAKLYLSTLHPDATFADLSRAVQHLEESMAQRSEALKVLVQDNFDRFVAVKATTDGVFREMRDGAAGPLRPDADYGTAQLKAILAQASAKADQVFMPVLENNLKAAKLRSTLGVFERSRFFFNLPGSLGEAVAAERWDVALRDYKKGKYLLDARPGQLLAFNTADGSKGNAKQQAQQRRVFNKVWDAVEETMREMRERLVALLREPKRGVEEQERTIEILLELEPQQDPVSIFLESQHEHIKTLMRKSFDGHHARVSAAATVATIQNVGDKDRARDIQACVRQLSRAEQNYDRSLGAEAWQAIHELVRHLSETLVQTLPSFWRVCKNNMEGKIKSRAPGLQAQARAWATESVEAYIAMLSHFFNLTEVTLLARKPLSPLGSWVPQNGCSVTAAHYMRLTLGELAEAVKEFTALGIGSTPSSLKGLLNNTRFTFTETLCHLWQNDAKLFFMLEDWSLSPDTEATTLYLKDLSTFHKSNARAAYFIAGGSETADTSSRSKDSAVAIAPEFTARIKAAFLDALYAFLDGLVHLAFSDFDPLDPALTTSQKVVADSRLTLDVQELDTRILLSVTNLEHLNKVVVPALAKQFQDAFNVKMGEDLKTIDEVAQQLDEILFTDFVKRKGDAIADIFRTGILSSDIAWHSIPKPAEVHSFIYEALLSLVQVHAQVRAVAKPLVQRTISALLDDLAGVILEAFGEIPRFGMGGMLQATLEIEFLHQTLSQYVTPKSEATLKQIYETISRKYVRGSGAAGTAEAEALQRELESVKRTLVSSRKATALEFLCFRRPREERDSRARDARSRDGSAPSSAGAAPSSSEIRTSSERRR</sequence>
<comment type="function">
    <text evidence="4">Component of the exocyst complex involved in the docking of exocytic vesicles with fusion sites on the plasma membrane.</text>
</comment>
<comment type="subunit">
    <text evidence="4">Component of the exocyst complex.</text>
</comment>
<keyword evidence="2 4" id="KW-0813">Transport</keyword>
<evidence type="ECO:0000256" key="4">
    <source>
        <dbReference type="RuleBase" id="RU365069"/>
    </source>
</evidence>
<keyword evidence="8" id="KW-1185">Reference proteome</keyword>
<dbReference type="GeneID" id="37270991"/>
<dbReference type="EMBL" id="KZ819307">
    <property type="protein sequence ID" value="PWN94995.1"/>
    <property type="molecule type" value="Genomic_DNA"/>
</dbReference>
<evidence type="ECO:0000256" key="1">
    <source>
        <dbReference type="ARBA" id="ARBA00010578"/>
    </source>
</evidence>
<keyword evidence="4" id="KW-0653">Protein transport</keyword>
<feature type="compositionally biased region" description="Low complexity" evidence="5">
    <location>
        <begin position="876"/>
        <end position="892"/>
    </location>
</feature>
<dbReference type="GO" id="GO:0000145">
    <property type="term" value="C:exocyst"/>
    <property type="evidence" value="ECO:0007669"/>
    <property type="project" value="UniProtKB-UniRule"/>
</dbReference>
<dbReference type="PANTHER" id="PTHR13043">
    <property type="entry name" value="EXOCYST COMPLEX COMPONENT SEC5"/>
    <property type="match status" value="1"/>
</dbReference>
<evidence type="ECO:0000256" key="2">
    <source>
        <dbReference type="ARBA" id="ARBA00022448"/>
    </source>
</evidence>
<comment type="similarity">
    <text evidence="1 4">Belongs to the SEC5 family.</text>
</comment>
<feature type="domain" description="Exocyst complex component EXOC2/Sec5 N-terminal" evidence="6">
    <location>
        <begin position="44"/>
        <end position="857"/>
    </location>
</feature>
<dbReference type="RefSeq" id="XP_025595274.1">
    <property type="nucleotide sequence ID" value="XM_025743447.1"/>
</dbReference>
<dbReference type="AlphaFoldDB" id="A0A316Z471"/>
<evidence type="ECO:0000256" key="5">
    <source>
        <dbReference type="SAM" id="MobiDB-lite"/>
    </source>
</evidence>
<proteinExistence type="inferred from homology"/>
<dbReference type="Proteomes" id="UP000245946">
    <property type="component" value="Unassembled WGS sequence"/>
</dbReference>
<dbReference type="InterPro" id="IPR039481">
    <property type="entry name" value="EXOC2/Sec5_N_dom"/>
</dbReference>
<name>A0A316Z471_9BASI</name>
<keyword evidence="3 4" id="KW-0268">Exocytosis</keyword>